<dbReference type="AlphaFoldDB" id="A0A2D1UCG8"/>
<dbReference type="Proteomes" id="UP000223749">
    <property type="component" value="Chromosome"/>
</dbReference>
<dbReference type="InterPro" id="IPR005240">
    <property type="entry name" value="DUF389"/>
</dbReference>
<dbReference type="EMBL" id="CP024091">
    <property type="protein sequence ID" value="ATP59297.1"/>
    <property type="molecule type" value="Genomic_DNA"/>
</dbReference>
<feature type="transmembrane region" description="Helical" evidence="1">
    <location>
        <begin position="181"/>
        <end position="205"/>
    </location>
</feature>
<reference evidence="2 3" key="1">
    <citation type="submission" date="2017-10" db="EMBL/GenBank/DDBJ databases">
        <title>Whole genome of Pedobacter ginsengisoli T01R-27 isolated from tomato rhizosphere.</title>
        <authorList>
            <person name="Weon H.-Y."/>
            <person name="Lee S.A."/>
            <person name="Sang M.K."/>
            <person name="Song J."/>
        </authorList>
    </citation>
    <scope>NUCLEOTIDE SEQUENCE [LARGE SCALE GENOMIC DNA]</scope>
    <source>
        <strain evidence="2 3">T01R-27</strain>
    </source>
</reference>
<dbReference type="PANTHER" id="PTHR20992:SF9">
    <property type="entry name" value="AT15442P-RELATED"/>
    <property type="match status" value="1"/>
</dbReference>
<protein>
    <submittedName>
        <fullName evidence="2">TIGR00341 family protein</fullName>
    </submittedName>
</protein>
<dbReference type="PANTHER" id="PTHR20992">
    <property type="entry name" value="AT15442P-RELATED"/>
    <property type="match status" value="1"/>
</dbReference>
<feature type="transmembrane region" description="Helical" evidence="1">
    <location>
        <begin position="226"/>
        <end position="247"/>
    </location>
</feature>
<dbReference type="Pfam" id="PF04087">
    <property type="entry name" value="DUF389"/>
    <property type="match status" value="1"/>
</dbReference>
<name>A0A2D1UCG8_9SPHI</name>
<sequence length="435" mass="48607">MIKLSIARRFDLHLDKADEDDVVSAIKKNSDFIGANLWTLIFAILIASIGLNVNSTAVIIGAMLISPLMGPIMGVGLGIGINDFELVKKGLRNLAIATVISVIASTIYFWITPLHDAQSELLARTTPSLWDVFIAFFGGLAGIVAGTRKEKSNVIPGVAIATALMPPLCTAGFGLASGNFYYFLGAIYLYFINSVFICISTFLIVRFLRFGKKYFEDRETEKKVSRYIMIIVSIAVLPSIYLAYGIVDKSIFENNAKRFINEQFQFKNTQVVNKTLKYSSSNGNEIDLLLIGYELPQNKIDTIRKKLKDYKLKDAKLQIRQGLNAKQEIDFSQIKASILEDVFKKDSTTKVANSQVSSLEKELPDIRLELKALYPEMRKYSVANVVVQQLDKVKKDTLTMVVADFSKPVKSADRQKLFTWLKARLAADSLRLLIP</sequence>
<feature type="transmembrane region" description="Helical" evidence="1">
    <location>
        <begin position="91"/>
        <end position="110"/>
    </location>
</feature>
<feature type="transmembrane region" description="Helical" evidence="1">
    <location>
        <begin position="130"/>
        <end position="147"/>
    </location>
</feature>
<evidence type="ECO:0000256" key="1">
    <source>
        <dbReference type="SAM" id="Phobius"/>
    </source>
</evidence>
<dbReference type="NCBIfam" id="TIGR00341">
    <property type="entry name" value="TIGR00341 family protein"/>
    <property type="match status" value="1"/>
</dbReference>
<gene>
    <name evidence="2" type="ORF">CPT03_17955</name>
</gene>
<feature type="transmembrane region" description="Helical" evidence="1">
    <location>
        <begin position="57"/>
        <end position="79"/>
    </location>
</feature>
<proteinExistence type="predicted"/>
<keyword evidence="1" id="KW-0812">Transmembrane</keyword>
<accession>A0A2D1UCG8</accession>
<feature type="transmembrane region" description="Helical" evidence="1">
    <location>
        <begin position="154"/>
        <end position="175"/>
    </location>
</feature>
<dbReference type="OrthoDB" id="9790659at2"/>
<organism evidence="2 3">
    <name type="scientific">Pedobacter ginsengisoli</name>
    <dbReference type="NCBI Taxonomy" id="363852"/>
    <lineage>
        <taxon>Bacteria</taxon>
        <taxon>Pseudomonadati</taxon>
        <taxon>Bacteroidota</taxon>
        <taxon>Sphingobacteriia</taxon>
        <taxon>Sphingobacteriales</taxon>
        <taxon>Sphingobacteriaceae</taxon>
        <taxon>Pedobacter</taxon>
    </lineage>
</organism>
<evidence type="ECO:0000313" key="2">
    <source>
        <dbReference type="EMBL" id="ATP59297.1"/>
    </source>
</evidence>
<keyword evidence="1" id="KW-0472">Membrane</keyword>
<dbReference type="KEGG" id="pgs:CPT03_17955"/>
<evidence type="ECO:0000313" key="3">
    <source>
        <dbReference type="Proteomes" id="UP000223749"/>
    </source>
</evidence>
<feature type="transmembrane region" description="Helical" evidence="1">
    <location>
        <begin position="32"/>
        <end position="51"/>
    </location>
</feature>
<keyword evidence="1" id="KW-1133">Transmembrane helix</keyword>
<keyword evidence="3" id="KW-1185">Reference proteome</keyword>